<sequence>MGGPHGGRSKMCSTDRLPKRRRICIKASVLNVLPVSLRHIFSTIHDQSTSTSVLGSCALSLVRESASTSTGGNESTKTLPRGSTHTLVVLNPLGPVDEDCVMCRATPLTPMGIRLQSWIRSAQ</sequence>
<keyword evidence="2" id="KW-1185">Reference proteome</keyword>
<dbReference type="Proteomes" id="UP001454036">
    <property type="component" value="Unassembled WGS sequence"/>
</dbReference>
<name>A0AAV3S1T0_LITER</name>
<evidence type="ECO:0000313" key="2">
    <source>
        <dbReference type="Proteomes" id="UP001454036"/>
    </source>
</evidence>
<protein>
    <submittedName>
        <fullName evidence="1">Uncharacterized protein</fullName>
    </submittedName>
</protein>
<gene>
    <name evidence="1" type="ORF">LIER_34487</name>
</gene>
<proteinExistence type="predicted"/>
<comment type="caution">
    <text evidence="1">The sequence shown here is derived from an EMBL/GenBank/DDBJ whole genome shotgun (WGS) entry which is preliminary data.</text>
</comment>
<reference evidence="1 2" key="1">
    <citation type="submission" date="2024-01" db="EMBL/GenBank/DDBJ databases">
        <title>The complete chloroplast genome sequence of Lithospermum erythrorhizon: insights into the phylogenetic relationship among Boraginaceae species and the maternal lineages of purple gromwells.</title>
        <authorList>
            <person name="Okada T."/>
            <person name="Watanabe K."/>
        </authorList>
    </citation>
    <scope>NUCLEOTIDE SEQUENCE [LARGE SCALE GENOMIC DNA]</scope>
</reference>
<accession>A0AAV3S1T0</accession>
<dbReference type="AlphaFoldDB" id="A0AAV3S1T0"/>
<organism evidence="1 2">
    <name type="scientific">Lithospermum erythrorhizon</name>
    <name type="common">Purple gromwell</name>
    <name type="synonym">Lithospermum officinale var. erythrorhizon</name>
    <dbReference type="NCBI Taxonomy" id="34254"/>
    <lineage>
        <taxon>Eukaryota</taxon>
        <taxon>Viridiplantae</taxon>
        <taxon>Streptophyta</taxon>
        <taxon>Embryophyta</taxon>
        <taxon>Tracheophyta</taxon>
        <taxon>Spermatophyta</taxon>
        <taxon>Magnoliopsida</taxon>
        <taxon>eudicotyledons</taxon>
        <taxon>Gunneridae</taxon>
        <taxon>Pentapetalae</taxon>
        <taxon>asterids</taxon>
        <taxon>lamiids</taxon>
        <taxon>Boraginales</taxon>
        <taxon>Boraginaceae</taxon>
        <taxon>Boraginoideae</taxon>
        <taxon>Lithospermeae</taxon>
        <taxon>Lithospermum</taxon>
    </lineage>
</organism>
<evidence type="ECO:0000313" key="1">
    <source>
        <dbReference type="EMBL" id="GAA0187199.1"/>
    </source>
</evidence>
<dbReference type="EMBL" id="BAABME010014469">
    <property type="protein sequence ID" value="GAA0187199.1"/>
    <property type="molecule type" value="Genomic_DNA"/>
</dbReference>